<keyword evidence="7" id="KW-0943">RNA-mediated gene silencing</keyword>
<name>A0A2V0NMW1_9CHLO</name>
<dbReference type="STRING" id="307507.A0A2V0NMW1"/>
<keyword evidence="9" id="KW-0539">Nucleus</keyword>
<comment type="subcellular location">
    <subcellularLocation>
        <location evidence="2">Cytoplasm</location>
    </subcellularLocation>
    <subcellularLocation>
        <location evidence="1">Nucleus</location>
    </subcellularLocation>
</comment>
<protein>
    <recommendedName>
        <fullName evidence="4">CCR4-NOT transcription complex subunit 11</fullName>
    </recommendedName>
</protein>
<organism evidence="11 12">
    <name type="scientific">Raphidocelis subcapitata</name>
    <dbReference type="NCBI Taxonomy" id="307507"/>
    <lineage>
        <taxon>Eukaryota</taxon>
        <taxon>Viridiplantae</taxon>
        <taxon>Chlorophyta</taxon>
        <taxon>core chlorophytes</taxon>
        <taxon>Chlorophyceae</taxon>
        <taxon>CS clade</taxon>
        <taxon>Sphaeropleales</taxon>
        <taxon>Selenastraceae</taxon>
        <taxon>Raphidocelis</taxon>
    </lineage>
</organism>
<feature type="compositionally biased region" description="Gly residues" evidence="10">
    <location>
        <begin position="176"/>
        <end position="189"/>
    </location>
</feature>
<dbReference type="EMBL" id="BDRX01000005">
    <property type="protein sequence ID" value="GBF88499.1"/>
    <property type="molecule type" value="Genomic_DNA"/>
</dbReference>
<dbReference type="GO" id="GO:0031047">
    <property type="term" value="P:regulatory ncRNA-mediated gene silencing"/>
    <property type="evidence" value="ECO:0007669"/>
    <property type="project" value="UniProtKB-KW"/>
</dbReference>
<evidence type="ECO:0000256" key="2">
    <source>
        <dbReference type="ARBA" id="ARBA00004496"/>
    </source>
</evidence>
<keyword evidence="5" id="KW-0963">Cytoplasm</keyword>
<evidence type="ECO:0000256" key="6">
    <source>
        <dbReference type="ARBA" id="ARBA00023015"/>
    </source>
</evidence>
<gene>
    <name evidence="11" type="ORF">Rsub_01212</name>
</gene>
<dbReference type="InParanoid" id="A0A2V0NMW1"/>
<evidence type="ECO:0000256" key="5">
    <source>
        <dbReference type="ARBA" id="ARBA00022490"/>
    </source>
</evidence>
<evidence type="ECO:0000313" key="12">
    <source>
        <dbReference type="Proteomes" id="UP000247498"/>
    </source>
</evidence>
<evidence type="ECO:0000256" key="9">
    <source>
        <dbReference type="ARBA" id="ARBA00023242"/>
    </source>
</evidence>
<feature type="region of interest" description="Disordered" evidence="10">
    <location>
        <begin position="169"/>
        <end position="196"/>
    </location>
</feature>
<comment type="similarity">
    <text evidence="3">Belongs to the CNOT11 family.</text>
</comment>
<keyword evidence="8" id="KW-0804">Transcription</keyword>
<keyword evidence="6" id="KW-0805">Transcription regulation</keyword>
<dbReference type="FunCoup" id="A0A2V0NMW1">
    <property type="interactions" value="1822"/>
</dbReference>
<dbReference type="InterPro" id="IPR019312">
    <property type="entry name" value="CNOT11"/>
</dbReference>
<evidence type="ECO:0000256" key="4">
    <source>
        <dbReference type="ARBA" id="ARBA00014872"/>
    </source>
</evidence>
<keyword evidence="12" id="KW-1185">Reference proteome</keyword>
<accession>A0A2V0NMW1</accession>
<dbReference type="Pfam" id="PF10155">
    <property type="entry name" value="CNOT11"/>
    <property type="match status" value="1"/>
</dbReference>
<dbReference type="Proteomes" id="UP000247498">
    <property type="component" value="Unassembled WGS sequence"/>
</dbReference>
<dbReference type="GO" id="GO:0030014">
    <property type="term" value="C:CCR4-NOT complex"/>
    <property type="evidence" value="ECO:0007669"/>
    <property type="project" value="InterPro"/>
</dbReference>
<proteinExistence type="inferred from homology"/>
<evidence type="ECO:0000256" key="8">
    <source>
        <dbReference type="ARBA" id="ARBA00023163"/>
    </source>
</evidence>
<dbReference type="GO" id="GO:0005634">
    <property type="term" value="C:nucleus"/>
    <property type="evidence" value="ECO:0007669"/>
    <property type="project" value="UniProtKB-SubCell"/>
</dbReference>
<evidence type="ECO:0000256" key="10">
    <source>
        <dbReference type="SAM" id="MobiDB-lite"/>
    </source>
</evidence>
<dbReference type="PANTHER" id="PTHR15975:SF0">
    <property type="entry name" value="CCR4-NOT TRANSCRIPTION COMPLEX SUBUNIT 11"/>
    <property type="match status" value="1"/>
</dbReference>
<reference evidence="11 12" key="1">
    <citation type="journal article" date="2018" name="Sci. Rep.">
        <title>Raphidocelis subcapitata (=Pseudokirchneriella subcapitata) provides an insight into genome evolution and environmental adaptations in the Sphaeropleales.</title>
        <authorList>
            <person name="Suzuki S."/>
            <person name="Yamaguchi H."/>
            <person name="Nakajima N."/>
            <person name="Kawachi M."/>
        </authorList>
    </citation>
    <scope>NUCLEOTIDE SEQUENCE [LARGE SCALE GENOMIC DNA]</scope>
    <source>
        <strain evidence="11 12">NIES-35</strain>
    </source>
</reference>
<evidence type="ECO:0000313" key="11">
    <source>
        <dbReference type="EMBL" id="GBF88499.1"/>
    </source>
</evidence>
<sequence>MPPLLSSAETSALLSLLPHEDREFEAVASDFDAAFEAKDRFKACCAIVLLLEDKTLLETPQRLALWYVLWHAFKSSQLADNPFVSVALDAAAADGAPPAERCLLLQLLQGGGLAGVARLTLGTFAASAEGLPRAPPPDAAALRRRYAPRPPASLETASSFKRAAISRLLPDEPEGPLGGGAAGGGGGAPGAPEPERRRREALLRGVVGSLTFAGFEPAWQRPRPPVLTPAPEELRWLAPPTGQELLWDSTAGDDPGRLAVVRELVAKALKGPLLPAQQQQVLLHLESDPKLVHSLRLGPEQLPALVENTPVVAYEVLHALARSRSIAAYYEVLASMQMSLHSMEVVNRLSSAVDLPPEFVHRYITNCIASCEGIQDKYLQNRLVRLVCVFLQSLIRKRAISIRDLLHEVQAFCINYSRIREAAGLFRLLKLLE</sequence>
<evidence type="ECO:0000256" key="7">
    <source>
        <dbReference type="ARBA" id="ARBA00023158"/>
    </source>
</evidence>
<dbReference type="GO" id="GO:0005737">
    <property type="term" value="C:cytoplasm"/>
    <property type="evidence" value="ECO:0007669"/>
    <property type="project" value="UniProtKB-SubCell"/>
</dbReference>
<evidence type="ECO:0000256" key="1">
    <source>
        <dbReference type="ARBA" id="ARBA00004123"/>
    </source>
</evidence>
<evidence type="ECO:0000256" key="3">
    <source>
        <dbReference type="ARBA" id="ARBA00008030"/>
    </source>
</evidence>
<dbReference type="OrthoDB" id="10265389at2759"/>
<comment type="caution">
    <text evidence="11">The sequence shown here is derived from an EMBL/GenBank/DDBJ whole genome shotgun (WGS) entry which is preliminary data.</text>
</comment>
<dbReference type="AlphaFoldDB" id="A0A2V0NMW1"/>
<dbReference type="PANTHER" id="PTHR15975">
    <property type="entry name" value="CCR4-NOT TRANSCRIPTION COMPLEX SUBUNIT 11"/>
    <property type="match status" value="1"/>
</dbReference>